<proteinExistence type="predicted"/>
<dbReference type="AlphaFoldDB" id="A0A382X436"/>
<evidence type="ECO:0000256" key="1">
    <source>
        <dbReference type="SAM" id="Phobius"/>
    </source>
</evidence>
<keyword evidence="1" id="KW-0472">Membrane</keyword>
<accession>A0A382X436</accession>
<name>A0A382X436_9ZZZZ</name>
<organism evidence="2">
    <name type="scientific">marine metagenome</name>
    <dbReference type="NCBI Taxonomy" id="408172"/>
    <lineage>
        <taxon>unclassified sequences</taxon>
        <taxon>metagenomes</taxon>
        <taxon>ecological metagenomes</taxon>
    </lineage>
</organism>
<feature type="transmembrane region" description="Helical" evidence="1">
    <location>
        <begin position="129"/>
        <end position="147"/>
    </location>
</feature>
<keyword evidence="1" id="KW-1133">Transmembrane helix</keyword>
<protein>
    <submittedName>
        <fullName evidence="2">Uncharacterized protein</fullName>
    </submittedName>
</protein>
<feature type="transmembrane region" description="Helical" evidence="1">
    <location>
        <begin position="103"/>
        <end position="122"/>
    </location>
</feature>
<feature type="non-terminal residue" evidence="2">
    <location>
        <position position="169"/>
    </location>
</feature>
<evidence type="ECO:0000313" key="2">
    <source>
        <dbReference type="EMBL" id="SVD65862.1"/>
    </source>
</evidence>
<keyword evidence="1" id="KW-0812">Transmembrane</keyword>
<gene>
    <name evidence="2" type="ORF">METZ01_LOCUS418716</name>
</gene>
<sequence>MGLVRLTAVLLLTSVPTLVSAQGLAERPDLVLNGVPFQLTVIGGAEPVANYTVRSATGTILATGSVGFFAQSTASGLVVNSGADLPLTVQVGQWTEELNLSLIPPWFSLLPPLVAIALALVFREVITALFVGVWLGALAISGFNPITGTWRLVDHFLVRAVSDVDGGHP</sequence>
<reference evidence="2" key="1">
    <citation type="submission" date="2018-05" db="EMBL/GenBank/DDBJ databases">
        <authorList>
            <person name="Lanie J.A."/>
            <person name="Ng W.-L."/>
            <person name="Kazmierczak K.M."/>
            <person name="Andrzejewski T.M."/>
            <person name="Davidsen T.M."/>
            <person name="Wayne K.J."/>
            <person name="Tettelin H."/>
            <person name="Glass J.I."/>
            <person name="Rusch D."/>
            <person name="Podicherti R."/>
            <person name="Tsui H.-C.T."/>
            <person name="Winkler M.E."/>
        </authorList>
    </citation>
    <scope>NUCLEOTIDE SEQUENCE</scope>
</reference>
<dbReference type="EMBL" id="UINC01164818">
    <property type="protein sequence ID" value="SVD65862.1"/>
    <property type="molecule type" value="Genomic_DNA"/>
</dbReference>